<keyword evidence="2" id="KW-1133">Transmembrane helix</keyword>
<keyword evidence="2" id="KW-0472">Membrane</keyword>
<gene>
    <name evidence="3" type="ORF">Atai01_47420</name>
</gene>
<organism evidence="3 4">
    <name type="scientific">Amycolatopsis taiwanensis</name>
    <dbReference type="NCBI Taxonomy" id="342230"/>
    <lineage>
        <taxon>Bacteria</taxon>
        <taxon>Bacillati</taxon>
        <taxon>Actinomycetota</taxon>
        <taxon>Actinomycetes</taxon>
        <taxon>Pseudonocardiales</taxon>
        <taxon>Pseudonocardiaceae</taxon>
        <taxon>Amycolatopsis</taxon>
    </lineage>
</organism>
<proteinExistence type="predicted"/>
<reference evidence="3" key="1">
    <citation type="submission" date="2023-03" db="EMBL/GenBank/DDBJ databases">
        <title>Amycolatopsis taiwanensis NBRC 103393.</title>
        <authorList>
            <person name="Ichikawa N."/>
            <person name="Sato H."/>
            <person name="Tonouchi N."/>
        </authorList>
    </citation>
    <scope>NUCLEOTIDE SEQUENCE</scope>
    <source>
        <strain evidence="3">NBRC 103393</strain>
    </source>
</reference>
<sequence length="88" mass="8760">MGADPADFPQPGDDRPGAPPALKRTPRDPARVSSVDTSPDTARVAAAVAHTAAPVGFVARLLRSPGVLAGVVLAAAAAGVGLAGRRER</sequence>
<evidence type="ECO:0000313" key="3">
    <source>
        <dbReference type="EMBL" id="GLY68123.1"/>
    </source>
</evidence>
<feature type="transmembrane region" description="Helical" evidence="2">
    <location>
        <begin position="66"/>
        <end position="84"/>
    </location>
</feature>
<dbReference type="RefSeq" id="WP_285488220.1">
    <property type="nucleotide sequence ID" value="NZ_BSTI01000010.1"/>
</dbReference>
<dbReference type="AlphaFoldDB" id="A0A9W6VE66"/>
<dbReference type="EMBL" id="BSTI01000010">
    <property type="protein sequence ID" value="GLY68123.1"/>
    <property type="molecule type" value="Genomic_DNA"/>
</dbReference>
<evidence type="ECO:0000313" key="4">
    <source>
        <dbReference type="Proteomes" id="UP001165136"/>
    </source>
</evidence>
<dbReference type="Proteomes" id="UP001165136">
    <property type="component" value="Unassembled WGS sequence"/>
</dbReference>
<comment type="caution">
    <text evidence="3">The sequence shown here is derived from an EMBL/GenBank/DDBJ whole genome shotgun (WGS) entry which is preliminary data.</text>
</comment>
<keyword evidence="2" id="KW-0812">Transmembrane</keyword>
<evidence type="ECO:0000256" key="1">
    <source>
        <dbReference type="SAM" id="MobiDB-lite"/>
    </source>
</evidence>
<accession>A0A9W6VE66</accession>
<evidence type="ECO:0000256" key="2">
    <source>
        <dbReference type="SAM" id="Phobius"/>
    </source>
</evidence>
<feature type="region of interest" description="Disordered" evidence="1">
    <location>
        <begin position="1"/>
        <end position="40"/>
    </location>
</feature>
<keyword evidence="4" id="KW-1185">Reference proteome</keyword>
<protein>
    <submittedName>
        <fullName evidence="3">Uncharacterized protein</fullName>
    </submittedName>
</protein>
<name>A0A9W6VE66_9PSEU</name>